<name>A0AAV4NZZ5_9ARAC</name>
<gene>
    <name evidence="1" type="ORF">CDAR_564741</name>
</gene>
<protein>
    <submittedName>
        <fullName evidence="1">Uncharacterized protein</fullName>
    </submittedName>
</protein>
<organism evidence="1 2">
    <name type="scientific">Caerostris darwini</name>
    <dbReference type="NCBI Taxonomy" id="1538125"/>
    <lineage>
        <taxon>Eukaryota</taxon>
        <taxon>Metazoa</taxon>
        <taxon>Ecdysozoa</taxon>
        <taxon>Arthropoda</taxon>
        <taxon>Chelicerata</taxon>
        <taxon>Arachnida</taxon>
        <taxon>Araneae</taxon>
        <taxon>Araneomorphae</taxon>
        <taxon>Entelegynae</taxon>
        <taxon>Araneoidea</taxon>
        <taxon>Araneidae</taxon>
        <taxon>Caerostris</taxon>
    </lineage>
</organism>
<dbReference type="AlphaFoldDB" id="A0AAV4NZZ5"/>
<dbReference type="Proteomes" id="UP001054837">
    <property type="component" value="Unassembled WGS sequence"/>
</dbReference>
<evidence type="ECO:0000313" key="1">
    <source>
        <dbReference type="EMBL" id="GIX89526.1"/>
    </source>
</evidence>
<proteinExistence type="predicted"/>
<accession>A0AAV4NZZ5</accession>
<dbReference type="EMBL" id="BPLQ01002189">
    <property type="protein sequence ID" value="GIX89526.1"/>
    <property type="molecule type" value="Genomic_DNA"/>
</dbReference>
<reference evidence="1 2" key="1">
    <citation type="submission" date="2021-06" db="EMBL/GenBank/DDBJ databases">
        <title>Caerostris darwini draft genome.</title>
        <authorList>
            <person name="Kono N."/>
            <person name="Arakawa K."/>
        </authorList>
    </citation>
    <scope>NUCLEOTIDE SEQUENCE [LARGE SCALE GENOMIC DNA]</scope>
</reference>
<evidence type="ECO:0000313" key="2">
    <source>
        <dbReference type="Proteomes" id="UP001054837"/>
    </source>
</evidence>
<sequence length="91" mass="10494">MGRGHDDVGINGMKAPMLVHRLEKSAQQLVDCHPLNEKAWQPPLSLRKVLFRLYRWGCQVRLEKFPLQVWFTDTYAAIPSNIGTGKHYYLG</sequence>
<keyword evidence="2" id="KW-1185">Reference proteome</keyword>
<comment type="caution">
    <text evidence="1">The sequence shown here is derived from an EMBL/GenBank/DDBJ whole genome shotgun (WGS) entry which is preliminary data.</text>
</comment>